<comment type="caution">
    <text evidence="1">The sequence shown here is derived from an EMBL/GenBank/DDBJ whole genome shotgun (WGS) entry which is preliminary data.</text>
</comment>
<dbReference type="AlphaFoldDB" id="A0A225URL0"/>
<name>A0A225URL0_9STRA</name>
<sequence length="119" mass="13366">MARIRSTRFAKSGTLPEAVDYRHLWRQLREAGWSSRWPNSLETALTYVEPGASAYGAIGVDVFLGEAAVVDHIIKSGLQRVDHEVSALFLLQIASNLTYVYRKRLVEDTRSTNLGTTRD</sequence>
<proteinExistence type="predicted"/>
<dbReference type="PANTHER" id="PTHR37069">
    <property type="entry name" value="DDE_TNP_1_7 DOMAIN-CONTAINING PROTEIN"/>
    <property type="match status" value="1"/>
</dbReference>
<dbReference type="OrthoDB" id="91319at2759"/>
<evidence type="ECO:0000313" key="2">
    <source>
        <dbReference type="Proteomes" id="UP000198211"/>
    </source>
</evidence>
<protein>
    <submittedName>
        <fullName evidence="1">Uncharacterized protein</fullName>
    </submittedName>
</protein>
<accession>A0A225URL0</accession>
<dbReference type="PANTHER" id="PTHR37069:SF2">
    <property type="entry name" value="PIGGYBAC TRANSPOSABLE ELEMENT-DERIVED PROTEIN DOMAIN-CONTAINING PROTEIN"/>
    <property type="match status" value="1"/>
</dbReference>
<gene>
    <name evidence="1" type="ORF">PHMEG_00034172</name>
</gene>
<dbReference type="STRING" id="4795.A0A225URL0"/>
<evidence type="ECO:0000313" key="1">
    <source>
        <dbReference type="EMBL" id="OWY95745.1"/>
    </source>
</evidence>
<keyword evidence="2" id="KW-1185">Reference proteome</keyword>
<dbReference type="EMBL" id="NBNE01012544">
    <property type="protein sequence ID" value="OWY95745.1"/>
    <property type="molecule type" value="Genomic_DNA"/>
</dbReference>
<organism evidence="1 2">
    <name type="scientific">Phytophthora megakarya</name>
    <dbReference type="NCBI Taxonomy" id="4795"/>
    <lineage>
        <taxon>Eukaryota</taxon>
        <taxon>Sar</taxon>
        <taxon>Stramenopiles</taxon>
        <taxon>Oomycota</taxon>
        <taxon>Peronosporomycetes</taxon>
        <taxon>Peronosporales</taxon>
        <taxon>Peronosporaceae</taxon>
        <taxon>Phytophthora</taxon>
    </lineage>
</organism>
<dbReference type="Proteomes" id="UP000198211">
    <property type="component" value="Unassembled WGS sequence"/>
</dbReference>
<reference evidence="2" key="1">
    <citation type="submission" date="2017-03" db="EMBL/GenBank/DDBJ databases">
        <title>Phytopthora megakarya and P. palmivora, two closely related causual agents of cacao black pod achieved similar genome size and gene model numbers by different mechanisms.</title>
        <authorList>
            <person name="Ali S."/>
            <person name="Shao J."/>
            <person name="Larry D.J."/>
            <person name="Kronmiller B."/>
            <person name="Shen D."/>
            <person name="Strem M.D."/>
            <person name="Melnick R.L."/>
            <person name="Guiltinan M.J."/>
            <person name="Tyler B.M."/>
            <person name="Meinhardt L.W."/>
            <person name="Bailey B.A."/>
        </authorList>
    </citation>
    <scope>NUCLEOTIDE SEQUENCE [LARGE SCALE GENOMIC DNA]</scope>
    <source>
        <strain evidence="2">zdho120</strain>
    </source>
</reference>